<feature type="domain" description="HMA" evidence="3">
    <location>
        <begin position="1"/>
        <end position="71"/>
    </location>
</feature>
<dbReference type="PROSITE" id="PS50846">
    <property type="entry name" value="HMA_2"/>
    <property type="match status" value="1"/>
</dbReference>
<dbReference type="PANTHER" id="PTHR46371">
    <property type="entry name" value="OS04G0464100 PROTEIN"/>
    <property type="match status" value="1"/>
</dbReference>
<gene>
    <name evidence="4" type="ORF">A4A49_58630</name>
</gene>
<accession>A0A1J6ILP3</accession>
<feature type="region of interest" description="Disordered" evidence="2">
    <location>
        <begin position="72"/>
        <end position="94"/>
    </location>
</feature>
<evidence type="ECO:0000313" key="5">
    <source>
        <dbReference type="Proteomes" id="UP000187609"/>
    </source>
</evidence>
<evidence type="ECO:0000256" key="1">
    <source>
        <dbReference type="ARBA" id="ARBA00004170"/>
    </source>
</evidence>
<feature type="non-terminal residue" evidence="4">
    <location>
        <position position="1"/>
    </location>
</feature>
<proteinExistence type="predicted"/>
<organism evidence="4 5">
    <name type="scientific">Nicotiana attenuata</name>
    <name type="common">Coyote tobacco</name>
    <dbReference type="NCBI Taxonomy" id="49451"/>
    <lineage>
        <taxon>Eukaryota</taxon>
        <taxon>Viridiplantae</taxon>
        <taxon>Streptophyta</taxon>
        <taxon>Embryophyta</taxon>
        <taxon>Tracheophyta</taxon>
        <taxon>Spermatophyta</taxon>
        <taxon>Magnoliopsida</taxon>
        <taxon>eudicotyledons</taxon>
        <taxon>Gunneridae</taxon>
        <taxon>Pentapetalae</taxon>
        <taxon>asterids</taxon>
        <taxon>lamiids</taxon>
        <taxon>Solanales</taxon>
        <taxon>Solanaceae</taxon>
        <taxon>Nicotianoideae</taxon>
        <taxon>Nicotianeae</taxon>
        <taxon>Nicotiana</taxon>
    </lineage>
</organism>
<dbReference type="GO" id="GO:0009626">
    <property type="term" value="P:plant-type hypersensitive response"/>
    <property type="evidence" value="ECO:0007669"/>
    <property type="project" value="UniProtKB-KW"/>
</dbReference>
<sequence>QKVVIKLSLNGNDQKYRSRAFKIAVSQPGVESAATRGDEKNQLEVVGDDIDAVTLTNLLRKNLRQAELVSVGPASAAGGGNKDKAGSDTKPQASAAAMAQWQTPYYYTYPQYPVYQVRDSYDHQPDCSIM</sequence>
<evidence type="ECO:0000256" key="2">
    <source>
        <dbReference type="SAM" id="MobiDB-lite"/>
    </source>
</evidence>
<protein>
    <recommendedName>
        <fullName evidence="3">HMA domain-containing protein</fullName>
    </recommendedName>
</protein>
<evidence type="ECO:0000313" key="4">
    <source>
        <dbReference type="EMBL" id="OIS96080.1"/>
    </source>
</evidence>
<comment type="subcellular location">
    <subcellularLocation>
        <location evidence="1">Membrane</location>
        <topology evidence="1">Peripheral membrane protein</topology>
    </subcellularLocation>
</comment>
<dbReference type="OMA" id="DPYCSIM"/>
<keyword evidence="5" id="KW-1185">Reference proteome</keyword>
<dbReference type="AlphaFoldDB" id="A0A1J6ILP3"/>
<dbReference type="GO" id="GO:0016020">
    <property type="term" value="C:membrane"/>
    <property type="evidence" value="ECO:0007669"/>
    <property type="project" value="UniProtKB-SubCell"/>
</dbReference>
<dbReference type="GO" id="GO:0046872">
    <property type="term" value="F:metal ion binding"/>
    <property type="evidence" value="ECO:0007669"/>
    <property type="project" value="InterPro"/>
</dbReference>
<name>A0A1J6ILP3_NICAT</name>
<dbReference type="STRING" id="49451.A0A1J6ILP3"/>
<comment type="caution">
    <text evidence="4">The sequence shown here is derived from an EMBL/GenBank/DDBJ whole genome shotgun (WGS) entry which is preliminary data.</text>
</comment>
<dbReference type="EMBL" id="MJEQ01037194">
    <property type="protein sequence ID" value="OIS96080.1"/>
    <property type="molecule type" value="Genomic_DNA"/>
</dbReference>
<dbReference type="Proteomes" id="UP000187609">
    <property type="component" value="Unassembled WGS sequence"/>
</dbReference>
<evidence type="ECO:0000259" key="3">
    <source>
        <dbReference type="PROSITE" id="PS50846"/>
    </source>
</evidence>
<dbReference type="SMR" id="A0A1J6ILP3"/>
<dbReference type="InterPro" id="IPR006121">
    <property type="entry name" value="HMA_dom"/>
</dbReference>
<dbReference type="Gene3D" id="3.30.70.100">
    <property type="match status" value="1"/>
</dbReference>
<dbReference type="Gramene" id="OIS96080">
    <property type="protein sequence ID" value="OIS96080"/>
    <property type="gene ID" value="A4A49_58630"/>
</dbReference>
<reference evidence="4" key="1">
    <citation type="submission" date="2016-11" db="EMBL/GenBank/DDBJ databases">
        <title>The genome of Nicotiana attenuata.</title>
        <authorList>
            <person name="Xu S."/>
            <person name="Brockmoeller T."/>
            <person name="Gaquerel E."/>
            <person name="Navarro A."/>
            <person name="Kuhl H."/>
            <person name="Gase K."/>
            <person name="Ling Z."/>
            <person name="Zhou W."/>
            <person name="Kreitzer C."/>
            <person name="Stanke M."/>
            <person name="Tang H."/>
            <person name="Lyons E."/>
            <person name="Pandey P."/>
            <person name="Pandey S.P."/>
            <person name="Timmermann B."/>
            <person name="Baldwin I.T."/>
        </authorList>
    </citation>
    <scope>NUCLEOTIDE SEQUENCE [LARGE SCALE GENOMIC DNA]</scope>
    <source>
        <strain evidence="4">UT</strain>
    </source>
</reference>
<dbReference type="InterPro" id="IPR044296">
    <property type="entry name" value="HIPP46"/>
</dbReference>